<accession>A0ABW0YY49</accession>
<dbReference type="InterPro" id="IPR045357">
    <property type="entry name" value="Aminopeptidase_N-like_N"/>
</dbReference>
<evidence type="ECO:0000313" key="3">
    <source>
        <dbReference type="Proteomes" id="UP001596083"/>
    </source>
</evidence>
<dbReference type="GO" id="GO:0004177">
    <property type="term" value="F:aminopeptidase activity"/>
    <property type="evidence" value="ECO:0007669"/>
    <property type="project" value="UniProtKB-KW"/>
</dbReference>
<keyword evidence="3" id="KW-1185">Reference proteome</keyword>
<keyword evidence="2" id="KW-0645">Protease</keyword>
<dbReference type="SUPFAM" id="SSF63737">
    <property type="entry name" value="Leukotriene A4 hydrolase N-terminal domain"/>
    <property type="match status" value="1"/>
</dbReference>
<feature type="domain" description="Aminopeptidase N-like N-terminal" evidence="1">
    <location>
        <begin position="34"/>
        <end position="193"/>
    </location>
</feature>
<dbReference type="PANTHER" id="PTHR11533">
    <property type="entry name" value="PROTEASE M1 ZINC METALLOPROTEASE"/>
    <property type="match status" value="1"/>
</dbReference>
<dbReference type="Proteomes" id="UP001596083">
    <property type="component" value="Unassembled WGS sequence"/>
</dbReference>
<dbReference type="InterPro" id="IPR042097">
    <property type="entry name" value="Aminopeptidase_N-like_N_sf"/>
</dbReference>
<name>A0ABW0YY49_9ACTN</name>
<dbReference type="SUPFAM" id="SSF55486">
    <property type="entry name" value="Metalloproteases ('zincins'), catalytic domain"/>
    <property type="match status" value="1"/>
</dbReference>
<dbReference type="InterPro" id="IPR027268">
    <property type="entry name" value="Peptidase_M4/M1_CTD_sf"/>
</dbReference>
<protein>
    <submittedName>
        <fullName evidence="2">M1 family metallopeptidase</fullName>
        <ecNumber evidence="2">3.4.11.-</ecNumber>
    </submittedName>
</protein>
<dbReference type="Pfam" id="PF17900">
    <property type="entry name" value="Peptidase_M1_N"/>
    <property type="match status" value="1"/>
</dbReference>
<proteinExistence type="predicted"/>
<dbReference type="PANTHER" id="PTHR11533:SF174">
    <property type="entry name" value="PUROMYCIN-SENSITIVE AMINOPEPTIDASE-RELATED"/>
    <property type="match status" value="1"/>
</dbReference>
<keyword evidence="2" id="KW-0378">Hydrolase</keyword>
<evidence type="ECO:0000313" key="2">
    <source>
        <dbReference type="EMBL" id="MFC5720677.1"/>
    </source>
</evidence>
<organism evidence="2 3">
    <name type="scientific">Streptomyces gamaensis</name>
    <dbReference type="NCBI Taxonomy" id="1763542"/>
    <lineage>
        <taxon>Bacteria</taxon>
        <taxon>Bacillati</taxon>
        <taxon>Actinomycetota</taxon>
        <taxon>Actinomycetes</taxon>
        <taxon>Kitasatosporales</taxon>
        <taxon>Streptomycetaceae</taxon>
        <taxon>Streptomyces</taxon>
    </lineage>
</organism>
<dbReference type="RefSeq" id="WP_390315835.1">
    <property type="nucleotide sequence ID" value="NZ_JBHSPB010000005.1"/>
</dbReference>
<dbReference type="EC" id="3.4.11.-" evidence="2"/>
<keyword evidence="2" id="KW-0031">Aminopeptidase</keyword>
<evidence type="ECO:0000259" key="1">
    <source>
        <dbReference type="Pfam" id="PF17900"/>
    </source>
</evidence>
<reference evidence="3" key="1">
    <citation type="journal article" date="2019" name="Int. J. Syst. Evol. Microbiol.">
        <title>The Global Catalogue of Microorganisms (GCM) 10K type strain sequencing project: providing services to taxonomists for standard genome sequencing and annotation.</title>
        <authorList>
            <consortium name="The Broad Institute Genomics Platform"/>
            <consortium name="The Broad Institute Genome Sequencing Center for Infectious Disease"/>
            <person name="Wu L."/>
            <person name="Ma J."/>
        </authorList>
    </citation>
    <scope>NUCLEOTIDE SEQUENCE [LARGE SCALE GENOMIC DNA]</scope>
    <source>
        <strain evidence="3">CGMCC 4.7304</strain>
    </source>
</reference>
<dbReference type="EMBL" id="JBHSPB010000005">
    <property type="protein sequence ID" value="MFC5720677.1"/>
    <property type="molecule type" value="Genomic_DNA"/>
</dbReference>
<sequence>MCRTAARCFPHHGSDDYRVRRYRLRLDWKPGSGRILAVAELTVVPSREMRELAFDLARLRVSRVGVDGAAARFRQRKKKLLVATGRVLPAGEPVRAVVHYHGVPRPVGVPELDDEAGWFRTRDGVRVMSEPVGAPSWFPCNDRPDDKAAYRIEVTAPERYQVCANGRLALREPAGGRRTRWVYEHDGPMAPYLATVAIGRFVFREQSGGPAGVRLRNVFPERLAERAAHDFGRQPLMLRAFTGLFGPYPFEEYGALVVDDRVGDPLEWLWAECCGEAGAHATALGERARLRAVGGGPVLGDPAAGELYDDRLYSRGALTLHALRTVTGDAVFFPMVREWLARNRGGTADTPAFVAHAQRCSGRSLEGFFRDWLHSPGLPELPVPDAPVKRLG</sequence>
<gene>
    <name evidence="2" type="ORF">ACFP1Z_10930</name>
</gene>
<dbReference type="CDD" id="cd09603">
    <property type="entry name" value="M1_APN_like"/>
    <property type="match status" value="1"/>
</dbReference>
<dbReference type="Gene3D" id="2.60.40.1730">
    <property type="entry name" value="tricorn interacting facor f3 domain"/>
    <property type="match status" value="1"/>
</dbReference>
<dbReference type="Gene3D" id="1.10.390.10">
    <property type="entry name" value="Neutral Protease Domain 2"/>
    <property type="match status" value="1"/>
</dbReference>
<comment type="caution">
    <text evidence="2">The sequence shown here is derived from an EMBL/GenBank/DDBJ whole genome shotgun (WGS) entry which is preliminary data.</text>
</comment>
<dbReference type="InterPro" id="IPR050344">
    <property type="entry name" value="Peptidase_M1_aminopeptidases"/>
</dbReference>